<accession>W7XCI5</accession>
<organism evidence="1 2">
    <name type="scientific">Tetrahymena thermophila (strain SB210)</name>
    <dbReference type="NCBI Taxonomy" id="312017"/>
    <lineage>
        <taxon>Eukaryota</taxon>
        <taxon>Sar</taxon>
        <taxon>Alveolata</taxon>
        <taxon>Ciliophora</taxon>
        <taxon>Intramacronucleata</taxon>
        <taxon>Oligohymenophorea</taxon>
        <taxon>Hymenostomatida</taxon>
        <taxon>Tetrahymenina</taxon>
        <taxon>Tetrahymenidae</taxon>
        <taxon>Tetrahymena</taxon>
    </lineage>
</organism>
<reference evidence="2" key="1">
    <citation type="journal article" date="2006" name="PLoS Biol.">
        <title>Macronuclear genome sequence of the ciliate Tetrahymena thermophila, a model eukaryote.</title>
        <authorList>
            <person name="Eisen J.A."/>
            <person name="Coyne R.S."/>
            <person name="Wu M."/>
            <person name="Wu D."/>
            <person name="Thiagarajan M."/>
            <person name="Wortman J.R."/>
            <person name="Badger J.H."/>
            <person name="Ren Q."/>
            <person name="Amedeo P."/>
            <person name="Jones K.M."/>
            <person name="Tallon L.J."/>
            <person name="Delcher A.L."/>
            <person name="Salzberg S.L."/>
            <person name="Silva J.C."/>
            <person name="Haas B.J."/>
            <person name="Majoros W.H."/>
            <person name="Farzad M."/>
            <person name="Carlton J.M."/>
            <person name="Smith R.K. Jr."/>
            <person name="Garg J."/>
            <person name="Pearlman R.E."/>
            <person name="Karrer K.M."/>
            <person name="Sun L."/>
            <person name="Manning G."/>
            <person name="Elde N.C."/>
            <person name="Turkewitz A.P."/>
            <person name="Asai D.J."/>
            <person name="Wilkes D.E."/>
            <person name="Wang Y."/>
            <person name="Cai H."/>
            <person name="Collins K."/>
            <person name="Stewart B.A."/>
            <person name="Lee S.R."/>
            <person name="Wilamowska K."/>
            <person name="Weinberg Z."/>
            <person name="Ruzzo W.L."/>
            <person name="Wloga D."/>
            <person name="Gaertig J."/>
            <person name="Frankel J."/>
            <person name="Tsao C.-C."/>
            <person name="Gorovsky M.A."/>
            <person name="Keeling P.J."/>
            <person name="Waller R.F."/>
            <person name="Patron N.J."/>
            <person name="Cherry J.M."/>
            <person name="Stover N.A."/>
            <person name="Krieger C.J."/>
            <person name="del Toro C."/>
            <person name="Ryder H.F."/>
            <person name="Williamson S.C."/>
            <person name="Barbeau R.A."/>
            <person name="Hamilton E.P."/>
            <person name="Orias E."/>
        </authorList>
    </citation>
    <scope>NUCLEOTIDE SEQUENCE [LARGE SCALE GENOMIC DNA]</scope>
    <source>
        <strain evidence="2">SB210</strain>
    </source>
</reference>
<evidence type="ECO:0000313" key="2">
    <source>
        <dbReference type="Proteomes" id="UP000009168"/>
    </source>
</evidence>
<protein>
    <submittedName>
        <fullName evidence="1">Uncharacterized protein</fullName>
    </submittedName>
</protein>
<proteinExistence type="predicted"/>
<sequence length="121" mass="14297">MKILAKIINAQISNTQNVKKKIEKSVLVSHITNLLVLLQDVALNQMESQQKYMDLVFKDNVLVIQRKFKNQVYKLTNAYMLLNIILKTIQKDFRIINNFNKNSKKNLKRTRMNILMSFIKK</sequence>
<dbReference type="GeneID" id="24442402"/>
<dbReference type="AlphaFoldDB" id="W7XCI5"/>
<gene>
    <name evidence="1" type="ORF">TTHERM_001499914</name>
</gene>
<keyword evidence="2" id="KW-1185">Reference proteome</keyword>
<dbReference type="KEGG" id="tet:TTHERM_001499914"/>
<dbReference type="Proteomes" id="UP000009168">
    <property type="component" value="Unassembled WGS sequence"/>
</dbReference>
<evidence type="ECO:0000313" key="1">
    <source>
        <dbReference type="EMBL" id="EWS75172.1"/>
    </source>
</evidence>
<dbReference type="InParanoid" id="W7XCI5"/>
<dbReference type="EMBL" id="GG662744">
    <property type="protein sequence ID" value="EWS75172.1"/>
    <property type="molecule type" value="Genomic_DNA"/>
</dbReference>
<dbReference type="RefSeq" id="XP_012652293.1">
    <property type="nucleotide sequence ID" value="XM_012796839.1"/>
</dbReference>
<name>W7XCI5_TETTS</name>